<sequence>MGRDDEVSAVVETLSGVGHARTLALAGVAGVGRTAVLKEAWRIATGDGVKVLRLAWESAEGEPGVPALVHAVCQVLVGIRDGRLPVRITEIRRAELRTAGRDGDLTVLSTMSRMLADAAHYVPFALVIDDCERMPAPTASALGLMLRAFRPAGLPVVMAYGLEAPGHPGSEAPGHPGSELLAAADRVLDLVPLTEGDVPALVEQWLGRPTEPEVAQAVMRSLGPLAGNPRALLSVLGALVEDAGLLELDGRILLVSGQDALRLGGTAAEACRVACPGLPLEEEVLVRMVVFAHLVAAAEFRLSDVQDMGEWTPGKAVTNVQMVDWLVTHRVLTVDRAGVLAFAVPAFAAALRTTPPPSLGLPASHAGIVTSTVGRMGLAASADQPRLAEHVVAAGELIEDENAARLLLTAAGAYAGVAPGRAVRAYLAALRRLPTDYPGRVRILRTAAVLAWSAAGPAGMLALGEPLCATVDAGPGAVSAGLADPATAWGLAALYQHIWADGEGAEPWRVVRRLPGSAELAELGSRYGIGPAMPEPHRGTRAMGATAPQADRDRAAGRASAAAARLTDAGGPEPHAMPAAGWPGAVAATVDGPTGGRDPALMGTAARPDAAETDMWPAGDGSTDGIAVVAWTEAGVDGPGDGLSYGLARGPVWAPAPEPPSPARLRQLASPARLRLLAAVVSGGDALRAARADLPPDGSGDRVLESMRTAAGYGDLAGAFAAVLEDWCHTGWGSVAERYRAMVSAYTAGRWDEALSCARRIEAYVRGPRVAGPSMLARVLAAEIHCTSGEQQRALAWLGQVPDTVVHPLGGWVRLGVRYRSGNPDEAFEGGWRDVRRARESGLLEGLERLLGRLFQYGGYEDRPEVTHRAVSELEALYEESASPRAGEALLLAQSVLRRDPDHVREVLDLAAERGDKPLRLLCLEMGAMADKAPEPWLAAAVEEAYELGVRHIERSPLGHWARAHGLSLSAPRRRTAGGGASELDLQLVELVSDGATNRQIAVRLACSEKTVEQHLTRLFRRTGCRSRSELAAARLDGRLDWLGLPPDSQRRRRTA</sequence>
<keyword evidence="2" id="KW-0238">DNA-binding</keyword>
<dbReference type="PANTHER" id="PTHR44688">
    <property type="entry name" value="DNA-BINDING TRANSCRIPTIONAL ACTIVATOR DEVR_DOSR"/>
    <property type="match status" value="1"/>
</dbReference>
<dbReference type="PROSITE" id="PS50043">
    <property type="entry name" value="HTH_LUXR_2"/>
    <property type="match status" value="1"/>
</dbReference>
<keyword evidence="3" id="KW-0804">Transcription</keyword>
<dbReference type="Gene3D" id="1.10.10.10">
    <property type="entry name" value="Winged helix-like DNA-binding domain superfamily/Winged helix DNA-binding domain"/>
    <property type="match status" value="1"/>
</dbReference>
<feature type="region of interest" description="Disordered" evidence="4">
    <location>
        <begin position="538"/>
        <end position="573"/>
    </location>
</feature>
<evidence type="ECO:0000259" key="5">
    <source>
        <dbReference type="PROSITE" id="PS50043"/>
    </source>
</evidence>
<protein>
    <recommendedName>
        <fullName evidence="5">HTH luxR-type domain-containing protein</fullName>
    </recommendedName>
</protein>
<dbReference type="InterPro" id="IPR041664">
    <property type="entry name" value="AAA_16"/>
</dbReference>
<keyword evidence="7" id="KW-1185">Reference proteome</keyword>
<dbReference type="CDD" id="cd06170">
    <property type="entry name" value="LuxR_C_like"/>
    <property type="match status" value="1"/>
</dbReference>
<keyword evidence="1" id="KW-0805">Transcription regulation</keyword>
<dbReference type="PROSITE" id="PS00622">
    <property type="entry name" value="HTH_LUXR_1"/>
    <property type="match status" value="1"/>
</dbReference>
<dbReference type="Proteomes" id="UP000054375">
    <property type="component" value="Unassembled WGS sequence"/>
</dbReference>
<name>A0A101RPA4_9ACTN</name>
<dbReference type="EMBL" id="LMWV01000037">
    <property type="protein sequence ID" value="KUN59307.1"/>
    <property type="molecule type" value="Genomic_DNA"/>
</dbReference>
<gene>
    <name evidence="6" type="ORF">AQJ54_40370</name>
</gene>
<dbReference type="Pfam" id="PF00196">
    <property type="entry name" value="GerE"/>
    <property type="match status" value="1"/>
</dbReference>
<dbReference type="InterPro" id="IPR000792">
    <property type="entry name" value="Tscrpt_reg_LuxR_C"/>
</dbReference>
<dbReference type="Pfam" id="PF13191">
    <property type="entry name" value="AAA_16"/>
    <property type="match status" value="1"/>
</dbReference>
<feature type="domain" description="HTH luxR-type" evidence="5">
    <location>
        <begin position="977"/>
        <end position="1039"/>
    </location>
</feature>
<organism evidence="6 7">
    <name type="scientific">Streptomyces griseorubiginosus</name>
    <dbReference type="NCBI Taxonomy" id="67304"/>
    <lineage>
        <taxon>Bacteria</taxon>
        <taxon>Bacillati</taxon>
        <taxon>Actinomycetota</taxon>
        <taxon>Actinomycetes</taxon>
        <taxon>Kitasatosporales</taxon>
        <taxon>Streptomycetaceae</taxon>
        <taxon>Streptomyces</taxon>
    </lineage>
</organism>
<dbReference type="InterPro" id="IPR036388">
    <property type="entry name" value="WH-like_DNA-bd_sf"/>
</dbReference>
<evidence type="ECO:0000313" key="7">
    <source>
        <dbReference type="Proteomes" id="UP000054375"/>
    </source>
</evidence>
<dbReference type="InterPro" id="IPR027417">
    <property type="entry name" value="P-loop_NTPase"/>
</dbReference>
<accession>A0A101RPA4</accession>
<proteinExistence type="predicted"/>
<dbReference type="InterPro" id="IPR016032">
    <property type="entry name" value="Sig_transdc_resp-reg_C-effctor"/>
</dbReference>
<evidence type="ECO:0000256" key="1">
    <source>
        <dbReference type="ARBA" id="ARBA00023015"/>
    </source>
</evidence>
<dbReference type="SUPFAM" id="SSF46894">
    <property type="entry name" value="C-terminal effector domain of the bipartite response regulators"/>
    <property type="match status" value="1"/>
</dbReference>
<dbReference type="PRINTS" id="PR00038">
    <property type="entry name" value="HTHLUXR"/>
</dbReference>
<feature type="compositionally biased region" description="Low complexity" evidence="4">
    <location>
        <begin position="557"/>
        <end position="571"/>
    </location>
</feature>
<dbReference type="RefSeq" id="WP_159055634.1">
    <property type="nucleotide sequence ID" value="NZ_JBPJFL010000003.1"/>
</dbReference>
<evidence type="ECO:0000256" key="3">
    <source>
        <dbReference type="ARBA" id="ARBA00023163"/>
    </source>
</evidence>
<dbReference type="AlphaFoldDB" id="A0A101RPA4"/>
<evidence type="ECO:0000256" key="2">
    <source>
        <dbReference type="ARBA" id="ARBA00023125"/>
    </source>
</evidence>
<dbReference type="SUPFAM" id="SSF52540">
    <property type="entry name" value="P-loop containing nucleoside triphosphate hydrolases"/>
    <property type="match status" value="1"/>
</dbReference>
<dbReference type="GO" id="GO:0003677">
    <property type="term" value="F:DNA binding"/>
    <property type="evidence" value="ECO:0007669"/>
    <property type="project" value="UniProtKB-KW"/>
</dbReference>
<dbReference type="PANTHER" id="PTHR44688:SF16">
    <property type="entry name" value="DNA-BINDING TRANSCRIPTIONAL ACTIVATOR DEVR_DOSR"/>
    <property type="match status" value="1"/>
</dbReference>
<evidence type="ECO:0000313" key="6">
    <source>
        <dbReference type="EMBL" id="KUN59307.1"/>
    </source>
</evidence>
<dbReference type="GO" id="GO:0006355">
    <property type="term" value="P:regulation of DNA-templated transcription"/>
    <property type="evidence" value="ECO:0007669"/>
    <property type="project" value="InterPro"/>
</dbReference>
<dbReference type="SMART" id="SM00421">
    <property type="entry name" value="HTH_LUXR"/>
    <property type="match status" value="1"/>
</dbReference>
<evidence type="ECO:0000256" key="4">
    <source>
        <dbReference type="SAM" id="MobiDB-lite"/>
    </source>
</evidence>
<comment type="caution">
    <text evidence="6">The sequence shown here is derived from an EMBL/GenBank/DDBJ whole genome shotgun (WGS) entry which is preliminary data.</text>
</comment>
<reference evidence="6 7" key="1">
    <citation type="submission" date="2015-10" db="EMBL/GenBank/DDBJ databases">
        <title>Draft genome sequence of Streptomyces griseorubiginosus DSM 40469, type strain for the species Streptomyces griseorubiginosus.</title>
        <authorList>
            <person name="Ruckert C."/>
            <person name="Winkler A."/>
            <person name="Kalinowski J."/>
            <person name="Kampfer P."/>
            <person name="Glaeser S."/>
        </authorList>
    </citation>
    <scope>NUCLEOTIDE SEQUENCE [LARGE SCALE GENOMIC DNA]</scope>
    <source>
        <strain evidence="6 7">DSM 40469</strain>
    </source>
</reference>